<comment type="subcellular location">
    <subcellularLocation>
        <location evidence="1">Membrane</location>
    </subcellularLocation>
</comment>
<dbReference type="SUPFAM" id="SSF55785">
    <property type="entry name" value="PYP-like sensor domain (PAS domain)"/>
    <property type="match status" value="1"/>
</dbReference>
<dbReference type="CDD" id="cd07302">
    <property type="entry name" value="CHD"/>
    <property type="match status" value="1"/>
</dbReference>
<feature type="transmembrane region" description="Helical" evidence="8">
    <location>
        <begin position="998"/>
        <end position="1022"/>
    </location>
</feature>
<organism evidence="12">
    <name type="scientific">Naegleria gruberi</name>
    <name type="common">Amoeba</name>
    <dbReference type="NCBI Taxonomy" id="5762"/>
    <lineage>
        <taxon>Eukaryota</taxon>
        <taxon>Discoba</taxon>
        <taxon>Heterolobosea</taxon>
        <taxon>Tetramitia</taxon>
        <taxon>Eutetramitia</taxon>
        <taxon>Vahlkampfiidae</taxon>
        <taxon>Naegleria</taxon>
    </lineage>
</organism>
<feature type="transmembrane region" description="Helical" evidence="8">
    <location>
        <begin position="414"/>
        <end position="439"/>
    </location>
</feature>
<dbReference type="PROSITE" id="PS50112">
    <property type="entry name" value="PAS"/>
    <property type="match status" value="1"/>
</dbReference>
<dbReference type="KEGG" id="ngr:NAEGRDRAFT_68946"/>
<dbReference type="PROSITE" id="PS00452">
    <property type="entry name" value="GUANYLATE_CYCLASE_1"/>
    <property type="match status" value="1"/>
</dbReference>
<dbReference type="GO" id="GO:0001653">
    <property type="term" value="F:peptide receptor activity"/>
    <property type="evidence" value="ECO:0007669"/>
    <property type="project" value="TreeGrafter"/>
</dbReference>
<accession>D2VJ85</accession>
<evidence type="ECO:0000313" key="12">
    <source>
        <dbReference type="Proteomes" id="UP000006671"/>
    </source>
</evidence>
<dbReference type="EMBL" id="GG738875">
    <property type="protein sequence ID" value="EFC43238.1"/>
    <property type="molecule type" value="Genomic_DNA"/>
</dbReference>
<dbReference type="SMART" id="SM00044">
    <property type="entry name" value="CYCc"/>
    <property type="match status" value="1"/>
</dbReference>
<dbReference type="GO" id="GO:0006355">
    <property type="term" value="P:regulation of DNA-templated transcription"/>
    <property type="evidence" value="ECO:0007669"/>
    <property type="project" value="InterPro"/>
</dbReference>
<keyword evidence="5 8" id="KW-0472">Membrane</keyword>
<evidence type="ECO:0000256" key="4">
    <source>
        <dbReference type="ARBA" id="ARBA00022989"/>
    </source>
</evidence>
<dbReference type="PANTHER" id="PTHR11920">
    <property type="entry name" value="GUANYLYL CYCLASE"/>
    <property type="match status" value="1"/>
</dbReference>
<dbReference type="GeneID" id="8853212"/>
<dbReference type="InterPro" id="IPR000014">
    <property type="entry name" value="PAS"/>
</dbReference>
<evidence type="ECO:0000256" key="6">
    <source>
        <dbReference type="ARBA" id="ARBA00023239"/>
    </source>
</evidence>
<dbReference type="Gene3D" id="3.30.70.1230">
    <property type="entry name" value="Nucleotide cyclase"/>
    <property type="match status" value="1"/>
</dbReference>
<dbReference type="InterPro" id="IPR050401">
    <property type="entry name" value="Cyclic_nucleotide_synthase"/>
</dbReference>
<feature type="transmembrane region" description="Helical" evidence="8">
    <location>
        <begin position="829"/>
        <end position="850"/>
    </location>
</feature>
<dbReference type="GO" id="GO:0005886">
    <property type="term" value="C:plasma membrane"/>
    <property type="evidence" value="ECO:0007669"/>
    <property type="project" value="TreeGrafter"/>
</dbReference>
<gene>
    <name evidence="11" type="ORF">NAEGRDRAFT_68946</name>
</gene>
<dbReference type="InterPro" id="IPR001054">
    <property type="entry name" value="A/G_cyclase"/>
</dbReference>
<dbReference type="InterPro" id="IPR057352">
    <property type="entry name" value="TPR_TmcB/C"/>
</dbReference>
<dbReference type="Gene3D" id="3.30.450.20">
    <property type="entry name" value="PAS domain"/>
    <property type="match status" value="1"/>
</dbReference>
<dbReference type="SUPFAM" id="SSF55073">
    <property type="entry name" value="Nucleotide cyclase"/>
    <property type="match status" value="1"/>
</dbReference>
<keyword evidence="4 8" id="KW-1133">Transmembrane helix</keyword>
<keyword evidence="6 7" id="KW-0456">Lyase</keyword>
<dbReference type="GO" id="GO:0004016">
    <property type="term" value="F:adenylate cyclase activity"/>
    <property type="evidence" value="ECO:0007669"/>
    <property type="project" value="TreeGrafter"/>
</dbReference>
<feature type="transmembrane region" description="Helical" evidence="8">
    <location>
        <begin position="117"/>
        <end position="140"/>
    </location>
</feature>
<feature type="transmembrane region" description="Helical" evidence="8">
    <location>
        <begin position="1300"/>
        <end position="1322"/>
    </location>
</feature>
<dbReference type="SMART" id="SM00091">
    <property type="entry name" value="PAS"/>
    <property type="match status" value="1"/>
</dbReference>
<evidence type="ECO:0000256" key="8">
    <source>
        <dbReference type="SAM" id="Phobius"/>
    </source>
</evidence>
<evidence type="ECO:0000256" key="2">
    <source>
        <dbReference type="ARBA" id="ARBA00022692"/>
    </source>
</evidence>
<keyword evidence="3" id="KW-0547">Nucleotide-binding</keyword>
<proteinExistence type="inferred from homology"/>
<dbReference type="GO" id="GO:0007168">
    <property type="term" value="P:receptor guanylyl cyclase signaling pathway"/>
    <property type="evidence" value="ECO:0007669"/>
    <property type="project" value="TreeGrafter"/>
</dbReference>
<dbReference type="Pfam" id="PF00211">
    <property type="entry name" value="Guanylate_cyc"/>
    <property type="match status" value="1"/>
</dbReference>
<dbReference type="Pfam" id="PF00989">
    <property type="entry name" value="PAS"/>
    <property type="match status" value="1"/>
</dbReference>
<feature type="transmembrane region" description="Helical" evidence="8">
    <location>
        <begin position="312"/>
        <end position="336"/>
    </location>
</feature>
<dbReference type="GO" id="GO:0035556">
    <property type="term" value="P:intracellular signal transduction"/>
    <property type="evidence" value="ECO:0007669"/>
    <property type="project" value="InterPro"/>
</dbReference>
<feature type="transmembrane region" description="Helical" evidence="8">
    <location>
        <begin position="348"/>
        <end position="369"/>
    </location>
</feature>
<dbReference type="InParanoid" id="D2VJ85"/>
<feature type="transmembrane region" description="Helical" evidence="8">
    <location>
        <begin position="381"/>
        <end position="402"/>
    </location>
</feature>
<evidence type="ECO:0000259" key="10">
    <source>
        <dbReference type="PROSITE" id="PS50125"/>
    </source>
</evidence>
<protein>
    <submittedName>
        <fullName evidence="11">Predicted protein</fullName>
    </submittedName>
</protein>
<evidence type="ECO:0000313" key="11">
    <source>
        <dbReference type="EMBL" id="EFC43238.1"/>
    </source>
</evidence>
<dbReference type="InterPro" id="IPR013767">
    <property type="entry name" value="PAS_fold"/>
</dbReference>
<evidence type="ECO:0000259" key="9">
    <source>
        <dbReference type="PROSITE" id="PS50112"/>
    </source>
</evidence>
<dbReference type="CDD" id="cd00130">
    <property type="entry name" value="PAS"/>
    <property type="match status" value="1"/>
</dbReference>
<dbReference type="PANTHER" id="PTHR11920:SF335">
    <property type="entry name" value="GUANYLATE CYCLASE"/>
    <property type="match status" value="1"/>
</dbReference>
<keyword evidence="2 8" id="KW-0812">Transmembrane</keyword>
<feature type="domain" description="PAS" evidence="9">
    <location>
        <begin position="1384"/>
        <end position="1455"/>
    </location>
</feature>
<feature type="transmembrane region" description="Helical" evidence="8">
    <location>
        <begin position="1081"/>
        <end position="1101"/>
    </location>
</feature>
<dbReference type="RefSeq" id="XP_002675982.1">
    <property type="nucleotide sequence ID" value="XM_002675936.1"/>
</dbReference>
<dbReference type="eggNOG" id="KOG4171">
    <property type="taxonomic scope" value="Eukaryota"/>
</dbReference>
<keyword evidence="12" id="KW-1185">Reference proteome</keyword>
<dbReference type="Proteomes" id="UP000006671">
    <property type="component" value="Unassembled WGS sequence"/>
</dbReference>
<comment type="similarity">
    <text evidence="7">Belongs to the adenylyl cyclase class-4/guanylyl cyclase family.</text>
</comment>
<feature type="transmembrane region" description="Helical" evidence="8">
    <location>
        <begin position="160"/>
        <end position="190"/>
    </location>
</feature>
<dbReference type="GO" id="GO:0004383">
    <property type="term" value="F:guanylate cyclase activity"/>
    <property type="evidence" value="ECO:0007669"/>
    <property type="project" value="TreeGrafter"/>
</dbReference>
<dbReference type="NCBIfam" id="TIGR00229">
    <property type="entry name" value="sensory_box"/>
    <property type="match status" value="1"/>
</dbReference>
<evidence type="ECO:0000256" key="3">
    <source>
        <dbReference type="ARBA" id="ARBA00022741"/>
    </source>
</evidence>
<dbReference type="InterPro" id="IPR035965">
    <property type="entry name" value="PAS-like_dom_sf"/>
</dbReference>
<evidence type="ECO:0000256" key="1">
    <source>
        <dbReference type="ARBA" id="ARBA00004370"/>
    </source>
</evidence>
<reference evidence="11 12" key="1">
    <citation type="journal article" date="2010" name="Cell">
        <title>The genome of Naegleria gruberi illuminates early eukaryotic versatility.</title>
        <authorList>
            <person name="Fritz-Laylin L.K."/>
            <person name="Prochnik S.E."/>
            <person name="Ginger M.L."/>
            <person name="Dacks J.B."/>
            <person name="Carpenter M.L."/>
            <person name="Field M.C."/>
            <person name="Kuo A."/>
            <person name="Paredez A."/>
            <person name="Chapman J."/>
            <person name="Pham J."/>
            <person name="Shu S."/>
            <person name="Neupane R."/>
            <person name="Cipriano M."/>
            <person name="Mancuso J."/>
            <person name="Tu H."/>
            <person name="Salamov A."/>
            <person name="Lindquist E."/>
            <person name="Shapiro H."/>
            <person name="Lucas S."/>
            <person name="Grigoriev I.V."/>
            <person name="Cande W.Z."/>
            <person name="Fulton C."/>
            <person name="Rokhsar D.S."/>
            <person name="Dawson S.C."/>
        </authorList>
    </citation>
    <scope>NUCLEOTIDE SEQUENCE [LARGE SCALE GENOMIC DNA]</scope>
    <source>
        <strain evidence="11 12">NEG-M</strain>
    </source>
</reference>
<dbReference type="VEuPathDB" id="AmoebaDB:NAEGRDRAFT_68946"/>
<feature type="transmembrane region" description="Helical" evidence="8">
    <location>
        <begin position="211"/>
        <end position="232"/>
    </location>
</feature>
<dbReference type="Pfam" id="PF25474">
    <property type="entry name" value="TPR_TmcB"/>
    <property type="match status" value="1"/>
</dbReference>
<evidence type="ECO:0000256" key="5">
    <source>
        <dbReference type="ARBA" id="ARBA00023136"/>
    </source>
</evidence>
<dbReference type="InterPro" id="IPR018297">
    <property type="entry name" value="A/G_cyclase_CS"/>
</dbReference>
<dbReference type="GO" id="GO:0000166">
    <property type="term" value="F:nucleotide binding"/>
    <property type="evidence" value="ECO:0007669"/>
    <property type="project" value="UniProtKB-KW"/>
</dbReference>
<dbReference type="InterPro" id="IPR029787">
    <property type="entry name" value="Nucleotide_cyclase"/>
</dbReference>
<feature type="transmembrane region" description="Helical" evidence="8">
    <location>
        <begin position="787"/>
        <end position="809"/>
    </location>
</feature>
<evidence type="ECO:0000256" key="7">
    <source>
        <dbReference type="RuleBase" id="RU000405"/>
    </source>
</evidence>
<feature type="transmembrane region" description="Helical" evidence="8">
    <location>
        <begin position="266"/>
        <end position="291"/>
    </location>
</feature>
<feature type="domain" description="Guanylate cyclase" evidence="10">
    <location>
        <begin position="1565"/>
        <end position="1698"/>
    </location>
</feature>
<name>D2VJ85_NAEGR</name>
<dbReference type="PROSITE" id="PS50125">
    <property type="entry name" value="GUANYLATE_CYCLASE_2"/>
    <property type="match status" value="1"/>
</dbReference>
<sequence>MHRSSSSFSTTNATAATAALVSSSSSNQLLVDSNNDFTPFNSSSSNANMINNNTGTASYQQDDTISLADTSMSFSSDLLISSKPRVEERITSLIQTFKFSNSSTLHHQLGKSIIPHLLPLFTHGILLPLQLIALGFIPFVQWGQIAHDINLYFFKTLITFGFHFIPHVAVVVLSVIVFVIHWFLILHTYIEYKGYLVGFVKFKRRSKQLSRFLVIALFILNLPITHLFSSFWSCDYTEKINSSGSDGGTFYLRDYSQVECWGPMNAVFAALSVIHIWPQVLIVLLFLFGVIETDSLLYSTSGSGHGLLKRRASFFSSKSPVFISVVNLVMMLFYWYSQMIPNYSSFPYLFPSFSLFLFLILAVLIFIIVPFNVRSENSYMAGIMFGIVGQNIVSLTCSIVNIDTNTVDVLSTNGVIYWGAAIGGFLIFLTVGVTIMDIYTRRATKVVKKICSPLLDSGNTSEIALTPDLLEEIGEANLEMAIRFCSSEYNSRQRTIVDENNDNPPSTKCRIISAIIRGSIRHKSEYSSASICLAIVNYVRYHKLDQTQHHAKTNLNIALYLLKRMYMCKPSIFEKYVGSVRRSEIETQLMASLNISADSEKSISKTLQHLSKKQSKLREFHKSFWKVVITNNENSLNELIIINRKITKLTSHCKSKFESLVALHSYNKSALRPYAMFVEEFIFDKEKSKEILQLVAVIEEEESQKLKSKQPTILETFSERSLKKRRSRVVPAIIVSESMSQLEEEKKIKFDDICEFENQHDEEQFSKKQQDTYTKSIQRRSHLTTTIIFTSFFPWVSLLVVIGGLIAAVMISNSFTGSLSSGSNPELSAYQNLCATSPYPFLILCEIRLLQRHYYFDKDNSTFSRTYKKTQQEKLKTYKGYLKSFLEQMSETDKTGYLDLWEGQETEIFMPVISTTFNENSTMNYEKRNVTIKEIVELMDVHVDRVKDFTETQVKQTLDNPSFLFFWQNRKYNAYALENVCSDVLTAKSNKVSNILNLFLYVMGASIGVFFILGLITLVVLIDYFKKQQRIAHLFFGLAKEESGKIYHTLEKASTSKVSHNIDSDRTSLAIGTYFTPTRTLISLVIIIFLTALLAIILYLVDTNNNLKNQDMALNKLYQASKIKVIFNRIMFKLGELLLMNDWKPLWGGLSCEIDRIHKDITTHSREVETYMKSYLYGDSSKGYFSLLGVSDDIDKLILPANCSRFQNSGNITDLSSFLENNTITNNRQYFECLSVTQLLQLFIVYIDLYNQLAYRKTYIPQVLLPQFHSVSWEMAASFNYKVKTSLEIFITTFSKLSNLSLTISISVIFFVIFLICAYIGYSSIIRYEQEIYQLRQMFNHVSWEVLDNNQKVSRYILNDQLYSTLNMFRRSKQKKFLVDSRERVDNLTAILSTAIEGVIQFDAQGTVEMINTSALRMMGIKSSSEVIGTPVTSLFSTNEREKLEEKLSYLQQSESSGEVVELNAKRGHAISTNTLDASKSFPIVMSISVAQIEVQQNEVMMEKKQKKIFTAIFRDITSEKKSVELLNIEKKKSENLLLNILPVAVANRLKAGETTISEKFDDVTCLFSDMVGFTSRSSYCSPTELVQMLNYIVNGFDALCDIYKLEKIKTIGDAYFVAGGLYLDAKESDHPERTLNFAIDMFKVLKDYNESTGNLYSNQLNIRVGIHTGSVVAGVIGTKKFAFDLWGDAVNTASRMESTSLPGRIQISRSTYERVHDLYDYEPREVEVKGKGLMMTYLLKQKFNDFENRLLMSVGASIVGLVPDDSSTSLDTLRIKKPSTDNYLEQQ</sequence>